<accession>A0A7C4RQG4</accession>
<dbReference type="GO" id="GO:0016787">
    <property type="term" value="F:hydrolase activity"/>
    <property type="evidence" value="ECO:0007669"/>
    <property type="project" value="UniProtKB-KW"/>
</dbReference>
<dbReference type="InterPro" id="IPR003607">
    <property type="entry name" value="HD/PDEase_dom"/>
</dbReference>
<name>A0A7C4RQG4_9BACT</name>
<dbReference type="NCBIfam" id="TIGR00277">
    <property type="entry name" value="HDIG"/>
    <property type="match status" value="1"/>
</dbReference>
<reference evidence="3" key="1">
    <citation type="journal article" date="2020" name="mSystems">
        <title>Genome- and Community-Level Interaction Insights into Carbon Utilization and Element Cycling Functions of Hydrothermarchaeota in Hydrothermal Sediment.</title>
        <authorList>
            <person name="Zhou Z."/>
            <person name="Liu Y."/>
            <person name="Xu W."/>
            <person name="Pan J."/>
            <person name="Luo Z.H."/>
            <person name="Li M."/>
        </authorList>
    </citation>
    <scope>NUCLEOTIDE SEQUENCE [LARGE SCALE GENOMIC DNA]</scope>
    <source>
        <strain evidence="3">SpSt-477</strain>
    </source>
</reference>
<dbReference type="SMART" id="SM00471">
    <property type="entry name" value="HDc"/>
    <property type="match status" value="1"/>
</dbReference>
<evidence type="ECO:0000259" key="2">
    <source>
        <dbReference type="PROSITE" id="PS51831"/>
    </source>
</evidence>
<dbReference type="SUPFAM" id="SSF109604">
    <property type="entry name" value="HD-domain/PDEase-like"/>
    <property type="match status" value="1"/>
</dbReference>
<proteinExistence type="predicted"/>
<gene>
    <name evidence="3" type="ORF">ENS29_00790</name>
</gene>
<dbReference type="Gene3D" id="2.40.50.140">
    <property type="entry name" value="Nucleic acid-binding proteins"/>
    <property type="match status" value="1"/>
</dbReference>
<evidence type="ECO:0000256" key="1">
    <source>
        <dbReference type="ARBA" id="ARBA00022801"/>
    </source>
</evidence>
<dbReference type="InterPro" id="IPR004365">
    <property type="entry name" value="NA-bd_OB_tRNA"/>
</dbReference>
<dbReference type="GO" id="GO:0003676">
    <property type="term" value="F:nucleic acid binding"/>
    <property type="evidence" value="ECO:0007669"/>
    <property type="project" value="InterPro"/>
</dbReference>
<dbReference type="Pfam" id="PF01336">
    <property type="entry name" value="tRNA_anti-codon"/>
    <property type="match status" value="1"/>
</dbReference>
<dbReference type="Gene3D" id="1.10.3210.10">
    <property type="entry name" value="Hypothetical protein af1432"/>
    <property type="match status" value="1"/>
</dbReference>
<dbReference type="PANTHER" id="PTHR37294:SF1">
    <property type="entry name" value="3'-5' EXORIBONUCLEASE YHAM"/>
    <property type="match status" value="1"/>
</dbReference>
<organism evidence="3">
    <name type="scientific">Desulfatirhabdium butyrativorans</name>
    <dbReference type="NCBI Taxonomy" id="340467"/>
    <lineage>
        <taxon>Bacteria</taxon>
        <taxon>Pseudomonadati</taxon>
        <taxon>Thermodesulfobacteriota</taxon>
        <taxon>Desulfobacteria</taxon>
        <taxon>Desulfobacterales</taxon>
        <taxon>Desulfatirhabdiaceae</taxon>
        <taxon>Desulfatirhabdium</taxon>
    </lineage>
</organism>
<feature type="domain" description="HD" evidence="2">
    <location>
        <begin position="174"/>
        <end position="294"/>
    </location>
</feature>
<keyword evidence="1" id="KW-0378">Hydrolase</keyword>
<dbReference type="GO" id="GO:0031125">
    <property type="term" value="P:rRNA 3'-end processing"/>
    <property type="evidence" value="ECO:0007669"/>
    <property type="project" value="TreeGrafter"/>
</dbReference>
<dbReference type="PANTHER" id="PTHR37294">
    <property type="entry name" value="3'-5' EXORIBONUCLEASE YHAM"/>
    <property type="match status" value="1"/>
</dbReference>
<comment type="caution">
    <text evidence="3">The sequence shown here is derived from an EMBL/GenBank/DDBJ whole genome shotgun (WGS) entry which is preliminary data.</text>
</comment>
<dbReference type="Pfam" id="PF01966">
    <property type="entry name" value="HD"/>
    <property type="match status" value="1"/>
</dbReference>
<evidence type="ECO:0000313" key="3">
    <source>
        <dbReference type="EMBL" id="HGU31374.1"/>
    </source>
</evidence>
<dbReference type="AlphaFoldDB" id="A0A7C4RQG4"/>
<dbReference type="InterPro" id="IPR006674">
    <property type="entry name" value="HD_domain"/>
</dbReference>
<dbReference type="InterPro" id="IPR050798">
    <property type="entry name" value="YhaM_exoribonuc/phosphodiest"/>
</dbReference>
<dbReference type="SUPFAM" id="SSF50249">
    <property type="entry name" value="Nucleic acid-binding proteins"/>
    <property type="match status" value="1"/>
</dbReference>
<sequence>MLLPISAGDIRSMKERFVCDIRAGDAVSDVFLLTTKQMLTKRDGNPYLRLVLSDRTGTIPAVMWDGIGEEVQDIETGILVEIAGKATAYQGQVQLTVQRIRRCDPAGIDPSGFLPQTRKDVDKMFERLSVLIDSVQSEWIRTLLKAFFEDETFVRDFRRAPAAKHMHHAYLGGLLEHTLSVALLADRVASHYAGIDRDLLLAGALLHDVGKVFELDFQHTIDYTSEGRLLSHIVLGLRLLDQKVSDIPGVDPERLMLLRHLVVSHHGHREFGSPEEPKTIEALILNYIDEIDAKVTAVRELMHNTDPKERWTAWHRLLERQFYMGLQDSDTAG</sequence>
<protein>
    <submittedName>
        <fullName evidence="3">HD domain-containing protein</fullName>
    </submittedName>
</protein>
<dbReference type="PROSITE" id="PS51831">
    <property type="entry name" value="HD"/>
    <property type="match status" value="1"/>
</dbReference>
<dbReference type="InterPro" id="IPR012340">
    <property type="entry name" value="NA-bd_OB-fold"/>
</dbReference>
<dbReference type="EMBL" id="DSUH01000018">
    <property type="protein sequence ID" value="HGU31374.1"/>
    <property type="molecule type" value="Genomic_DNA"/>
</dbReference>
<dbReference type="CDD" id="cd00077">
    <property type="entry name" value="HDc"/>
    <property type="match status" value="1"/>
</dbReference>
<dbReference type="InterPro" id="IPR006675">
    <property type="entry name" value="HDIG_dom"/>
</dbReference>
<dbReference type="CDD" id="cd04492">
    <property type="entry name" value="YhaM_OBF_like"/>
    <property type="match status" value="1"/>
</dbReference>